<evidence type="ECO:0000313" key="3">
    <source>
        <dbReference type="Proteomes" id="UP001314169"/>
    </source>
</evidence>
<reference evidence="2" key="1">
    <citation type="submission" date="2023-12" db="EMBL/GenBank/DDBJ databases">
        <authorList>
            <person name="Brown T."/>
        </authorList>
    </citation>
    <scope>NUCLEOTIDE SEQUENCE</scope>
</reference>
<feature type="compositionally biased region" description="Basic residues" evidence="1">
    <location>
        <begin position="75"/>
        <end position="84"/>
    </location>
</feature>
<organism evidence="2 3">
    <name type="scientific">Pipistrellus nathusii</name>
    <name type="common">Nathusius' pipistrelle</name>
    <dbReference type="NCBI Taxonomy" id="59473"/>
    <lineage>
        <taxon>Eukaryota</taxon>
        <taxon>Metazoa</taxon>
        <taxon>Chordata</taxon>
        <taxon>Craniata</taxon>
        <taxon>Vertebrata</taxon>
        <taxon>Euteleostomi</taxon>
        <taxon>Mammalia</taxon>
        <taxon>Eutheria</taxon>
        <taxon>Laurasiatheria</taxon>
        <taxon>Chiroptera</taxon>
        <taxon>Yangochiroptera</taxon>
        <taxon>Vespertilionidae</taxon>
        <taxon>Pipistrellus</taxon>
    </lineage>
</organism>
<keyword evidence="3" id="KW-1185">Reference proteome</keyword>
<name>A0ABN9ZFJ0_PIPNA</name>
<evidence type="ECO:0000256" key="1">
    <source>
        <dbReference type="SAM" id="MobiDB-lite"/>
    </source>
</evidence>
<evidence type="ECO:0000313" key="2">
    <source>
        <dbReference type="EMBL" id="CAK6436859.1"/>
    </source>
</evidence>
<dbReference type="EMBL" id="OY882872">
    <property type="protein sequence ID" value="CAK6436859.1"/>
    <property type="molecule type" value="Genomic_DNA"/>
</dbReference>
<gene>
    <name evidence="2" type="ORF">MPIPNATIZW_LOCUS5165</name>
</gene>
<sequence>MSLAIVLKSALTFLHRCRNPESLRWLAGPPVPRRAASALNAPLSHQFTVEVGRQPGLGRKTPSKKLHVTLETKPKRLQGRKKRKAEGGGRGPESRPLLGSIGFFF</sequence>
<feature type="region of interest" description="Disordered" evidence="1">
    <location>
        <begin position="69"/>
        <end position="105"/>
    </location>
</feature>
<dbReference type="Proteomes" id="UP001314169">
    <property type="component" value="Chromosome 15"/>
</dbReference>
<proteinExistence type="predicted"/>
<accession>A0ABN9ZFJ0</accession>
<protein>
    <submittedName>
        <fullName evidence="2">Uncharacterized protein</fullName>
    </submittedName>
</protein>